<feature type="domain" description="Protein kinase" evidence="8">
    <location>
        <begin position="121"/>
        <end position="429"/>
    </location>
</feature>
<dbReference type="PROSITE" id="PS00107">
    <property type="entry name" value="PROTEIN_KINASE_ATP"/>
    <property type="match status" value="1"/>
</dbReference>
<evidence type="ECO:0000256" key="6">
    <source>
        <dbReference type="PROSITE-ProRule" id="PRU10141"/>
    </source>
</evidence>
<dbReference type="SUPFAM" id="SSF48452">
    <property type="entry name" value="TPR-like"/>
    <property type="match status" value="2"/>
</dbReference>
<dbReference type="PROSITE" id="PS50011">
    <property type="entry name" value="PROTEIN_KINASE_DOM"/>
    <property type="match status" value="1"/>
</dbReference>
<feature type="region of interest" description="Disordered" evidence="7">
    <location>
        <begin position="33"/>
        <end position="92"/>
    </location>
</feature>
<dbReference type="CDD" id="cd14014">
    <property type="entry name" value="STKc_PknB_like"/>
    <property type="match status" value="1"/>
</dbReference>
<keyword evidence="3 9" id="KW-0418">Kinase</keyword>
<evidence type="ECO:0000256" key="7">
    <source>
        <dbReference type="SAM" id="MobiDB-lite"/>
    </source>
</evidence>
<feature type="repeat" description="TPR" evidence="5">
    <location>
        <begin position="745"/>
        <end position="778"/>
    </location>
</feature>
<dbReference type="GO" id="GO:0004674">
    <property type="term" value="F:protein serine/threonine kinase activity"/>
    <property type="evidence" value="ECO:0007669"/>
    <property type="project" value="TreeGrafter"/>
</dbReference>
<keyword evidence="4 6" id="KW-0067">ATP-binding</keyword>
<evidence type="ECO:0000256" key="2">
    <source>
        <dbReference type="ARBA" id="ARBA00022741"/>
    </source>
</evidence>
<dbReference type="PANTHER" id="PTHR43289">
    <property type="entry name" value="MITOGEN-ACTIVATED PROTEIN KINASE KINASE KINASE 20-RELATED"/>
    <property type="match status" value="1"/>
</dbReference>
<dbReference type="InterPro" id="IPR011990">
    <property type="entry name" value="TPR-like_helical_dom_sf"/>
</dbReference>
<evidence type="ECO:0000256" key="4">
    <source>
        <dbReference type="ARBA" id="ARBA00022840"/>
    </source>
</evidence>
<evidence type="ECO:0000259" key="8">
    <source>
        <dbReference type="PROSITE" id="PS50011"/>
    </source>
</evidence>
<dbReference type="InterPro" id="IPR017441">
    <property type="entry name" value="Protein_kinase_ATP_BS"/>
</dbReference>
<dbReference type="Proteomes" id="UP000315439">
    <property type="component" value="Unassembled WGS sequence"/>
</dbReference>
<evidence type="ECO:0000313" key="10">
    <source>
        <dbReference type="Proteomes" id="UP000315439"/>
    </source>
</evidence>
<dbReference type="Pfam" id="PF13181">
    <property type="entry name" value="TPR_8"/>
    <property type="match status" value="1"/>
</dbReference>
<evidence type="ECO:0000256" key="3">
    <source>
        <dbReference type="ARBA" id="ARBA00022777"/>
    </source>
</evidence>
<name>A0A545UJR8_9GAMM</name>
<dbReference type="PROSITE" id="PS00108">
    <property type="entry name" value="PROTEIN_KINASE_ST"/>
    <property type="match status" value="1"/>
</dbReference>
<dbReference type="Gene3D" id="3.30.200.20">
    <property type="entry name" value="Phosphorylase Kinase, domain 1"/>
    <property type="match status" value="1"/>
</dbReference>
<feature type="compositionally biased region" description="Low complexity" evidence="7">
    <location>
        <begin position="33"/>
        <end position="48"/>
    </location>
</feature>
<dbReference type="Pfam" id="PF13414">
    <property type="entry name" value="TPR_11"/>
    <property type="match status" value="1"/>
</dbReference>
<dbReference type="SUPFAM" id="SSF56112">
    <property type="entry name" value="Protein kinase-like (PK-like)"/>
    <property type="match status" value="1"/>
</dbReference>
<dbReference type="RefSeq" id="WP_142891747.1">
    <property type="nucleotide sequence ID" value="NZ_ML660160.1"/>
</dbReference>
<dbReference type="InterPro" id="IPR019734">
    <property type="entry name" value="TPR_rpt"/>
</dbReference>
<dbReference type="Gene3D" id="1.10.510.10">
    <property type="entry name" value="Transferase(Phosphotransferase) domain 1"/>
    <property type="match status" value="1"/>
</dbReference>
<feature type="repeat" description="TPR" evidence="5">
    <location>
        <begin position="711"/>
        <end position="744"/>
    </location>
</feature>
<dbReference type="AlphaFoldDB" id="A0A545UJR8"/>
<dbReference type="InterPro" id="IPR008271">
    <property type="entry name" value="Ser/Thr_kinase_AS"/>
</dbReference>
<proteinExistence type="predicted"/>
<dbReference type="OrthoDB" id="9801841at2"/>
<organism evidence="9 10">
    <name type="scientific">Aliikangiella coralliicola</name>
    <dbReference type="NCBI Taxonomy" id="2592383"/>
    <lineage>
        <taxon>Bacteria</taxon>
        <taxon>Pseudomonadati</taxon>
        <taxon>Pseudomonadota</taxon>
        <taxon>Gammaproteobacteria</taxon>
        <taxon>Oceanospirillales</taxon>
        <taxon>Pleioneaceae</taxon>
        <taxon>Aliikangiella</taxon>
    </lineage>
</organism>
<gene>
    <name evidence="9" type="ORF">FLL46_02035</name>
</gene>
<dbReference type="PANTHER" id="PTHR43289:SF34">
    <property type="entry name" value="SERINE_THREONINE-PROTEIN KINASE YBDM-RELATED"/>
    <property type="match status" value="1"/>
</dbReference>
<protein>
    <submittedName>
        <fullName evidence="9">Protein kinase</fullName>
    </submittedName>
</protein>
<dbReference type="GO" id="GO:0005524">
    <property type="term" value="F:ATP binding"/>
    <property type="evidence" value="ECO:0007669"/>
    <property type="project" value="UniProtKB-UniRule"/>
</dbReference>
<feature type="compositionally biased region" description="Polar residues" evidence="7">
    <location>
        <begin position="58"/>
        <end position="67"/>
    </location>
</feature>
<dbReference type="PROSITE" id="PS50005">
    <property type="entry name" value="TPR"/>
    <property type="match status" value="3"/>
</dbReference>
<keyword evidence="10" id="KW-1185">Reference proteome</keyword>
<dbReference type="InterPro" id="IPR000719">
    <property type="entry name" value="Prot_kinase_dom"/>
</dbReference>
<keyword evidence="1" id="KW-0808">Transferase</keyword>
<comment type="caution">
    <text evidence="9">The sequence shown here is derived from an EMBL/GenBank/DDBJ whole genome shotgun (WGS) entry which is preliminary data.</text>
</comment>
<evidence type="ECO:0000256" key="5">
    <source>
        <dbReference type="PROSITE-ProRule" id="PRU00339"/>
    </source>
</evidence>
<evidence type="ECO:0000256" key="1">
    <source>
        <dbReference type="ARBA" id="ARBA00022679"/>
    </source>
</evidence>
<dbReference type="Gene3D" id="1.25.40.10">
    <property type="entry name" value="Tetratricopeptide repeat domain"/>
    <property type="match status" value="2"/>
</dbReference>
<feature type="compositionally biased region" description="Polar residues" evidence="7">
    <location>
        <begin position="82"/>
        <end position="92"/>
    </location>
</feature>
<accession>A0A545UJR8</accession>
<dbReference type="InterPro" id="IPR011009">
    <property type="entry name" value="Kinase-like_dom_sf"/>
</dbReference>
<reference evidence="9 10" key="1">
    <citation type="submission" date="2019-07" db="EMBL/GenBank/DDBJ databases">
        <title>Draft genome for Aliikangiella sp. M105.</title>
        <authorList>
            <person name="Wang G."/>
        </authorList>
    </citation>
    <scope>NUCLEOTIDE SEQUENCE [LARGE SCALE GENOMIC DNA]</scope>
    <source>
        <strain evidence="9 10">M105</strain>
    </source>
</reference>
<dbReference type="EMBL" id="VIKS01000001">
    <property type="protein sequence ID" value="TQV89683.1"/>
    <property type="molecule type" value="Genomic_DNA"/>
</dbReference>
<keyword evidence="2 6" id="KW-0547">Nucleotide-binding</keyword>
<dbReference type="Pfam" id="PF00069">
    <property type="entry name" value="Pkinase"/>
    <property type="match status" value="1"/>
</dbReference>
<evidence type="ECO:0000313" key="9">
    <source>
        <dbReference type="EMBL" id="TQV89683.1"/>
    </source>
</evidence>
<keyword evidence="5" id="KW-0802">TPR repeat</keyword>
<feature type="repeat" description="TPR" evidence="5">
    <location>
        <begin position="845"/>
        <end position="878"/>
    </location>
</feature>
<sequence length="1013" mass="115001">MNCKKCQQSNSPLNFFCDSCGEELIAEGQMMTLSTSSSNTSPSNTFSSQYDDGDDIDQTQTRFTPDLTTKPRLNLSDEKLNSDGSITLPNPQSFVLTATHKREDKDDGSNTQSGMESGHPFQIVKKVGEGAMGIVYKARDTQLNRLIALKIFRNKRVTRQIRENMLDEARLASALNHPNVVTIYDVARNKDNCFIAMEWIEGKTLDRFLAPLVSSQGEGNQFTKLSSQQKLSYARQIAAGLASAHKAGIIHRDLKPTNIMIRASEPRVKILDFGIAEISSFSQQTNATKQNLENASLNSDSTLDRTNQTSTSETISPAAELRGTLCYMSPEQSRGRKLTTSSDVFAFGIILYQMFYGNHPFYKKQPELTLEAIRTHTPEFRPNSNDGESKKEKSLHKIPKVIERLIQQCLNKDPVQRPKSMAEIELTLLEAEREEKNRRSRGGWRYWFTSWRLIPLASLAAVAVITTPQILREPTPISRENILLNGKTIAILPFDNISGDPALDVFSRGLSISLSNELALVGQENKDTWVIPSTELRKLKDTSAEAIYKKYNPELILSGSIQHLGNIRRLNISILNAKDSKLLHSIVHDIPVNEVFKWQSKIRDSILNLLDWSVSNTLQARLNQPLTNGSEAYQSYLEGLAYLYRYDYKDNLDKAISAFEKAVEIDTGFLEATRELAGAYIRAAKIRNGAEWLEQAEIYGKRAINLAPQHSLSHSILGNVLYAKTEFDKAMQSYQKAIKMDSNNAIAYFGLAKIYKRNGELDKAEQTYLRSLEINENWIVWNYLAVFYYRTNQLDKAESAYSMLQKLTPNNDVAYQINGAIQMSRGDYKNALKTFTEAIKIEATGNNYSNLGTVQFYQKNYDDSIKNFLLAVNLNPKNHKFWHNLGDSYRWKKDAKSANSAYYKALNLLKLKMSKQPNKRLYKITKAMLLAKMGKVKEALREMELIDNINDSYHKVLAAQIFTLCGQYETSIDWINKALLQGYPKQSLIDEPEFQKLFESSWRKKITFLNNKK</sequence>
<feature type="region of interest" description="Disordered" evidence="7">
    <location>
        <begin position="292"/>
        <end position="314"/>
    </location>
</feature>
<dbReference type="SMART" id="SM00028">
    <property type="entry name" value="TPR"/>
    <property type="match status" value="8"/>
</dbReference>
<feature type="binding site" evidence="6">
    <location>
        <position position="150"/>
    </location>
    <ligand>
        <name>ATP</name>
        <dbReference type="ChEBI" id="CHEBI:30616"/>
    </ligand>
</feature>
<dbReference type="SMART" id="SM00220">
    <property type="entry name" value="S_TKc"/>
    <property type="match status" value="1"/>
</dbReference>